<reference evidence="1" key="1">
    <citation type="submission" date="2014-05" db="EMBL/GenBank/DDBJ databases">
        <authorList>
            <person name="Chronopoulou M."/>
        </authorList>
    </citation>
    <scope>NUCLEOTIDE SEQUENCE</scope>
    <source>
        <tissue evidence="1">Whole organism</tissue>
    </source>
</reference>
<dbReference type="EMBL" id="HACA01002664">
    <property type="protein sequence ID" value="CDW20025.1"/>
    <property type="molecule type" value="Transcribed_RNA"/>
</dbReference>
<organism evidence="1">
    <name type="scientific">Lepeophtheirus salmonis</name>
    <name type="common">Salmon louse</name>
    <name type="synonym">Caligus salmonis</name>
    <dbReference type="NCBI Taxonomy" id="72036"/>
    <lineage>
        <taxon>Eukaryota</taxon>
        <taxon>Metazoa</taxon>
        <taxon>Ecdysozoa</taxon>
        <taxon>Arthropoda</taxon>
        <taxon>Crustacea</taxon>
        <taxon>Multicrustacea</taxon>
        <taxon>Hexanauplia</taxon>
        <taxon>Copepoda</taxon>
        <taxon>Siphonostomatoida</taxon>
        <taxon>Caligidae</taxon>
        <taxon>Lepeophtheirus</taxon>
    </lineage>
</organism>
<proteinExistence type="predicted"/>
<name>A0A0K2T2J6_LEPSM</name>
<sequence>MNYRVIYKYMLLDLNISIITS</sequence>
<evidence type="ECO:0000313" key="1">
    <source>
        <dbReference type="EMBL" id="CDW20025.1"/>
    </source>
</evidence>
<dbReference type="AlphaFoldDB" id="A0A0K2T2J6"/>
<accession>A0A0K2T2J6</accession>
<protein>
    <submittedName>
        <fullName evidence="1">Uncharacterized protein</fullName>
    </submittedName>
</protein>